<protein>
    <submittedName>
        <fullName evidence="1">RCG61217</fullName>
    </submittedName>
</protein>
<dbReference type="Proteomes" id="UP000234681">
    <property type="component" value="Chromosome 15"/>
</dbReference>
<gene>
    <name evidence="1" type="ORF">rCG_61217</name>
</gene>
<accession>A6KE34</accession>
<evidence type="ECO:0000313" key="1">
    <source>
        <dbReference type="EMBL" id="EDL88339.1"/>
    </source>
</evidence>
<name>A6KE34_RAT</name>
<proteinExistence type="predicted"/>
<reference evidence="1 2" key="1">
    <citation type="submission" date="2005-07" db="EMBL/GenBank/DDBJ databases">
        <authorList>
            <person name="Mural R.J."/>
            <person name="Li P.W."/>
            <person name="Adams M.D."/>
            <person name="Amanatides P.G."/>
            <person name="Baden-Tillson H."/>
            <person name="Barnstead M."/>
            <person name="Chin S.H."/>
            <person name="Dew I."/>
            <person name="Evans C.A."/>
            <person name="Ferriera S."/>
            <person name="Flanigan M."/>
            <person name="Fosler C."/>
            <person name="Glodek A."/>
            <person name="Gu Z."/>
            <person name="Holt R.A."/>
            <person name="Jennings D."/>
            <person name="Kraft C.L."/>
            <person name="Lu F."/>
            <person name="Nguyen T."/>
            <person name="Nusskern D.R."/>
            <person name="Pfannkoch C.M."/>
            <person name="Sitter C."/>
            <person name="Sutton G.G."/>
            <person name="Venter J.C."/>
            <person name="Wang Z."/>
            <person name="Woodage T."/>
            <person name="Zheng X.H."/>
            <person name="Zhong F."/>
        </authorList>
    </citation>
    <scope>NUCLEOTIDE SEQUENCE [LARGE SCALE GENOMIC DNA]</scope>
    <source>
        <strain>BN</strain>
        <strain evidence="2">Sprague-Dawley</strain>
    </source>
</reference>
<organism evidence="1 2">
    <name type="scientific">Rattus norvegicus</name>
    <name type="common">Rat</name>
    <dbReference type="NCBI Taxonomy" id="10116"/>
    <lineage>
        <taxon>Eukaryota</taxon>
        <taxon>Metazoa</taxon>
        <taxon>Chordata</taxon>
        <taxon>Craniata</taxon>
        <taxon>Vertebrata</taxon>
        <taxon>Euteleostomi</taxon>
        <taxon>Mammalia</taxon>
        <taxon>Eutheria</taxon>
        <taxon>Euarchontoglires</taxon>
        <taxon>Glires</taxon>
        <taxon>Rodentia</taxon>
        <taxon>Myomorpha</taxon>
        <taxon>Muroidea</taxon>
        <taxon>Muridae</taxon>
        <taxon>Murinae</taxon>
        <taxon>Rattus</taxon>
    </lineage>
</organism>
<evidence type="ECO:0000313" key="2">
    <source>
        <dbReference type="Proteomes" id="UP000234681"/>
    </source>
</evidence>
<sequence length="15" mass="1879">MQVCQEPDWMRVNRS</sequence>
<dbReference type="EMBL" id="CH474040">
    <property type="protein sequence ID" value="EDL88339.1"/>
    <property type="molecule type" value="Genomic_DNA"/>
</dbReference>